<accession>A0A926RSI4</accession>
<dbReference type="AlphaFoldDB" id="A0A926RSI4"/>
<reference evidence="1" key="1">
    <citation type="submission" date="2020-09" db="EMBL/GenBank/DDBJ databases">
        <title>A novel bacterium of genus Hazenella, isolated from South China Sea.</title>
        <authorList>
            <person name="Huang H."/>
            <person name="Mo K."/>
            <person name="Hu Y."/>
        </authorList>
    </citation>
    <scope>NUCLEOTIDE SEQUENCE</scope>
    <source>
        <strain evidence="1">IB182357</strain>
    </source>
</reference>
<comment type="caution">
    <text evidence="1">The sequence shown here is derived from an EMBL/GenBank/DDBJ whole genome shotgun (WGS) entry which is preliminary data.</text>
</comment>
<gene>
    <name evidence="1" type="ORF">IC620_02715</name>
</gene>
<dbReference type="SUPFAM" id="SSF159275">
    <property type="entry name" value="PA1994-like"/>
    <property type="match status" value="1"/>
</dbReference>
<evidence type="ECO:0000313" key="1">
    <source>
        <dbReference type="EMBL" id="MBD1371265.1"/>
    </source>
</evidence>
<dbReference type="EMBL" id="JACXAH010000003">
    <property type="protein sequence ID" value="MBD1371265.1"/>
    <property type="molecule type" value="Genomic_DNA"/>
</dbReference>
<protein>
    <submittedName>
        <fullName evidence="1">Glycolipid-binding domain-containing protein</fullName>
    </submittedName>
</protein>
<dbReference type="Proteomes" id="UP000661691">
    <property type="component" value="Unassembled WGS sequence"/>
</dbReference>
<evidence type="ECO:0000313" key="2">
    <source>
        <dbReference type="Proteomes" id="UP000661691"/>
    </source>
</evidence>
<keyword evidence="2" id="KW-1185">Reference proteome</keyword>
<dbReference type="Pfam" id="PF06475">
    <property type="entry name" value="Glycolipid_bind"/>
    <property type="match status" value="1"/>
</dbReference>
<dbReference type="InterPro" id="IPR009467">
    <property type="entry name" value="Glycolipid-bd_prot_put"/>
</dbReference>
<name>A0A926RSI4_9BACL</name>
<proteinExistence type="predicted"/>
<dbReference type="RefSeq" id="WP_191141455.1">
    <property type="nucleotide sequence ID" value="NZ_JACXAH010000003.1"/>
</dbReference>
<organism evidence="1 2">
    <name type="scientific">Polycladospora coralii</name>
    <dbReference type="NCBI Taxonomy" id="2771432"/>
    <lineage>
        <taxon>Bacteria</taxon>
        <taxon>Bacillati</taxon>
        <taxon>Bacillota</taxon>
        <taxon>Bacilli</taxon>
        <taxon>Bacillales</taxon>
        <taxon>Thermoactinomycetaceae</taxon>
        <taxon>Polycladospora</taxon>
    </lineage>
</organism>
<sequence length="185" mass="21036">MTKKVIWKSASGQTIESLSLTEHPDHILIESIIIGVEEDKPLYIHYQIHLNKDWQVLECKVRSEQETLFHLQSNGNGSWTDGHGQPLPHLSECIDIDLSCTPFTNTLPIRRLNLYPHQSADIQVVYIDVISGQIVPAKQQYHHLGAQSCPITYAYLSYTSGFSSEIIVDQSGLVVDYPQLYIRLY</sequence>